<dbReference type="Pfam" id="PF00908">
    <property type="entry name" value="dTDP_sugar_isom"/>
    <property type="match status" value="1"/>
</dbReference>
<dbReference type="EC" id="5.1.3.13" evidence="3 5"/>
<dbReference type="InterPro" id="IPR000888">
    <property type="entry name" value="RmlC-like"/>
</dbReference>
<dbReference type="EMBL" id="FNCJ01000002">
    <property type="protein sequence ID" value="SDG18339.1"/>
    <property type="molecule type" value="Genomic_DNA"/>
</dbReference>
<gene>
    <name evidence="6" type="ORF">SAMN05216466_102394</name>
</gene>
<dbReference type="InterPro" id="IPR014710">
    <property type="entry name" value="RmlC-like_jellyroll"/>
</dbReference>
<dbReference type="GO" id="GO:0019305">
    <property type="term" value="P:dTDP-rhamnose biosynthetic process"/>
    <property type="evidence" value="ECO:0007669"/>
    <property type="project" value="UniProtKB-UniRule"/>
</dbReference>
<dbReference type="UniPathway" id="UPA00124"/>
<name>A0A1G7S773_9BURK</name>
<dbReference type="GO" id="GO:0005829">
    <property type="term" value="C:cytosol"/>
    <property type="evidence" value="ECO:0007669"/>
    <property type="project" value="TreeGrafter"/>
</dbReference>
<comment type="catalytic activity">
    <reaction evidence="1 5">
        <text>dTDP-4-dehydro-6-deoxy-alpha-D-glucose = dTDP-4-dehydro-beta-L-rhamnose</text>
        <dbReference type="Rhea" id="RHEA:16969"/>
        <dbReference type="ChEBI" id="CHEBI:57649"/>
        <dbReference type="ChEBI" id="CHEBI:62830"/>
        <dbReference type="EC" id="5.1.3.13"/>
    </reaction>
</comment>
<organism evidence="6 7">
    <name type="scientific">Paraburkholderia phenazinium</name>
    <dbReference type="NCBI Taxonomy" id="60549"/>
    <lineage>
        <taxon>Bacteria</taxon>
        <taxon>Pseudomonadati</taxon>
        <taxon>Pseudomonadota</taxon>
        <taxon>Betaproteobacteria</taxon>
        <taxon>Burkholderiales</taxon>
        <taxon>Burkholderiaceae</taxon>
        <taxon>Paraburkholderia</taxon>
    </lineage>
</organism>
<comment type="function">
    <text evidence="2 5">Catalyzes the epimerization of the C3' and C5'positions of dTDP-6-deoxy-D-xylo-4-hexulose, forming dTDP-6-deoxy-L-lyxo-4-hexulose.</text>
</comment>
<evidence type="ECO:0000256" key="2">
    <source>
        <dbReference type="ARBA" id="ARBA00001997"/>
    </source>
</evidence>
<comment type="similarity">
    <text evidence="5">Belongs to the dTDP-4-dehydrorhamnose 3,5-epimerase family.</text>
</comment>
<reference evidence="6 7" key="1">
    <citation type="submission" date="2016-10" db="EMBL/GenBank/DDBJ databases">
        <authorList>
            <person name="de Groot N.N."/>
        </authorList>
    </citation>
    <scope>NUCLEOTIDE SEQUENCE [LARGE SCALE GENOMIC DNA]</scope>
    <source>
        <strain evidence="6 7">LMG 2247</strain>
    </source>
</reference>
<evidence type="ECO:0000256" key="5">
    <source>
        <dbReference type="RuleBase" id="RU364069"/>
    </source>
</evidence>
<sequence length="182" mass="20711">MTIKVHHTQIRDVKLIEPYIHSDARGAFFDSFDQTEFDEKVARGHLFCQEYHTVSSRNVLCGLHYQIQHPQGKLVRVVAGEVLDVAVDLRRWSSTFGRWVSARLSAANCHQLWIPPGFAHGFLVLSEIAEVLCKATERRIPEQERTLRWDDPDINIAWNLDHPPILATGHASGVLFSAAEVY</sequence>
<dbReference type="Gene3D" id="2.60.120.10">
    <property type="entry name" value="Jelly Rolls"/>
    <property type="match status" value="1"/>
</dbReference>
<dbReference type="CDD" id="cd00438">
    <property type="entry name" value="cupin_RmlC"/>
    <property type="match status" value="1"/>
</dbReference>
<dbReference type="InterPro" id="IPR011051">
    <property type="entry name" value="RmlC_Cupin_sf"/>
</dbReference>
<dbReference type="AlphaFoldDB" id="A0A1G7S773"/>
<dbReference type="GO" id="GO:0000271">
    <property type="term" value="P:polysaccharide biosynthetic process"/>
    <property type="evidence" value="ECO:0007669"/>
    <property type="project" value="TreeGrafter"/>
</dbReference>
<dbReference type="PANTHER" id="PTHR21047:SF2">
    <property type="entry name" value="THYMIDINE DIPHOSPHO-4-KETO-RHAMNOSE 3,5-EPIMERASE"/>
    <property type="match status" value="1"/>
</dbReference>
<proteinExistence type="inferred from homology"/>
<evidence type="ECO:0000313" key="6">
    <source>
        <dbReference type="EMBL" id="SDG18339.1"/>
    </source>
</evidence>
<dbReference type="RefSeq" id="WP_090682488.1">
    <property type="nucleotide sequence ID" value="NZ_CADERL010000002.1"/>
</dbReference>
<evidence type="ECO:0000256" key="1">
    <source>
        <dbReference type="ARBA" id="ARBA00001298"/>
    </source>
</evidence>
<dbReference type="GO" id="GO:0008830">
    <property type="term" value="F:dTDP-4-dehydrorhamnose 3,5-epimerase activity"/>
    <property type="evidence" value="ECO:0007669"/>
    <property type="project" value="UniProtKB-UniRule"/>
</dbReference>
<evidence type="ECO:0000256" key="3">
    <source>
        <dbReference type="ARBA" id="ARBA00012098"/>
    </source>
</evidence>
<dbReference type="OrthoDB" id="9800680at2"/>
<dbReference type="NCBIfam" id="TIGR01221">
    <property type="entry name" value="rmlC"/>
    <property type="match status" value="1"/>
</dbReference>
<comment type="pathway">
    <text evidence="5">Carbohydrate biosynthesis; dTDP-L-rhamnose biosynthesis.</text>
</comment>
<protein>
    <recommendedName>
        <fullName evidence="4 5">dTDP-4-dehydrorhamnose 3,5-epimerase</fullName>
        <ecNumber evidence="3 5">5.1.3.13</ecNumber>
    </recommendedName>
    <alternativeName>
        <fullName evidence="5">Thymidine diphospho-4-keto-rhamnose 3,5-epimerase</fullName>
    </alternativeName>
</protein>
<comment type="subunit">
    <text evidence="5">Homodimer.</text>
</comment>
<evidence type="ECO:0000313" key="7">
    <source>
        <dbReference type="Proteomes" id="UP000199706"/>
    </source>
</evidence>
<dbReference type="PANTHER" id="PTHR21047">
    <property type="entry name" value="DTDP-6-DEOXY-D-GLUCOSE-3,5 EPIMERASE"/>
    <property type="match status" value="1"/>
</dbReference>
<accession>A0A1G7S773</accession>
<evidence type="ECO:0000256" key="4">
    <source>
        <dbReference type="ARBA" id="ARBA00019595"/>
    </source>
</evidence>
<keyword evidence="5" id="KW-0413">Isomerase</keyword>
<dbReference type="SUPFAM" id="SSF51182">
    <property type="entry name" value="RmlC-like cupins"/>
    <property type="match status" value="1"/>
</dbReference>
<dbReference type="Proteomes" id="UP000199706">
    <property type="component" value="Unassembled WGS sequence"/>
</dbReference>